<evidence type="ECO:0000313" key="2">
    <source>
        <dbReference type="Proteomes" id="UP000317652"/>
    </source>
</evidence>
<dbReference type="Proteomes" id="UP000317652">
    <property type="component" value="Unassembled WGS sequence"/>
</dbReference>
<sequence>MLALSASRLVDPDDQDFFSLEKSNERYLGWVKDIMDKFGYKTKKSLFKKMNSCSITQLDGMITFRPTIHEKLEGWSGDRIDEKDYVVISDTSSSEDIGAAL</sequence>
<dbReference type="Pfam" id="PF07262">
    <property type="entry name" value="CdiI"/>
    <property type="match status" value="1"/>
</dbReference>
<dbReference type="EMBL" id="CABGGS010000001">
    <property type="protein sequence ID" value="VUS21842.1"/>
    <property type="molecule type" value="Genomic_DNA"/>
</dbReference>
<proteinExistence type="predicted"/>
<evidence type="ECO:0000313" key="1">
    <source>
        <dbReference type="EMBL" id="VUS21842.1"/>
    </source>
</evidence>
<name>A0ABY6V3P9_9ENTR</name>
<dbReference type="CDD" id="cd13445">
    <property type="entry name" value="CDI_inhibitor_EC869_like"/>
    <property type="match status" value="1"/>
</dbReference>
<gene>
    <name evidence="1" type="primary">cdiI4_1</name>
    <name evidence="1" type="ORF">SB6411_00001</name>
</gene>
<keyword evidence="2" id="KW-1185">Reference proteome</keyword>
<accession>A0ABY6V3P9</accession>
<dbReference type="InterPro" id="IPR009888">
    <property type="entry name" value="CdiI_Proteobact"/>
</dbReference>
<comment type="caution">
    <text evidence="1">The sequence shown here is derived from an EMBL/GenBank/DDBJ whole genome shotgun (WGS) entry which is preliminary data.</text>
</comment>
<reference evidence="1 2" key="1">
    <citation type="submission" date="2019-07" db="EMBL/GenBank/DDBJ databases">
        <authorList>
            <person name="Brisse S."/>
            <person name="Rodrigues C."/>
            <person name="Thorpe H."/>
        </authorList>
    </citation>
    <scope>NUCLEOTIDE SEQUENCE [LARGE SCALE GENOMIC DNA]</scope>
    <source>
        <strain evidence="1">SB6411</strain>
    </source>
</reference>
<dbReference type="Gene3D" id="3.40.1590.10">
    <property type="entry name" value="NMB0488-like"/>
    <property type="match status" value="1"/>
</dbReference>
<dbReference type="SUPFAM" id="SSF160207">
    <property type="entry name" value="NMB0488-like"/>
    <property type="match status" value="1"/>
</dbReference>
<organism evidence="1 2">
    <name type="scientific">Klebsiella spallanzanii</name>
    <dbReference type="NCBI Taxonomy" id="2587528"/>
    <lineage>
        <taxon>Bacteria</taxon>
        <taxon>Pseudomonadati</taxon>
        <taxon>Pseudomonadota</taxon>
        <taxon>Gammaproteobacteria</taxon>
        <taxon>Enterobacterales</taxon>
        <taxon>Enterobacteriaceae</taxon>
        <taxon>Klebsiella/Raoultella group</taxon>
        <taxon>Klebsiella</taxon>
    </lineage>
</organism>
<protein>
    <submittedName>
        <fullName evidence="1">Immunity protein CdiI-o11</fullName>
    </submittedName>
</protein>
<dbReference type="InterPro" id="IPR037891">
    <property type="entry name" value="Cdil-like_sf"/>
</dbReference>